<evidence type="ECO:0000256" key="3">
    <source>
        <dbReference type="ARBA" id="ARBA00012341"/>
    </source>
</evidence>
<reference evidence="11" key="1">
    <citation type="journal article" date="2019" name="G3 (Bethesda)">
        <title>Genome Assemblies of Two Rare Opportunistic Yeast Pathogens: Diutina rugosa (syn. Candida rugosa) and Trichomonascus ciferrii (syn. Candida ciferrii).</title>
        <authorList>
            <person name="Mixao V."/>
            <person name="Saus E."/>
            <person name="Hansen A.P."/>
            <person name="Lass-Florl C."/>
            <person name="Gabaldon T."/>
        </authorList>
    </citation>
    <scope>NUCLEOTIDE SEQUENCE</scope>
    <source>
        <strain evidence="11">CBS 4856</strain>
    </source>
</reference>
<evidence type="ECO:0000256" key="7">
    <source>
        <dbReference type="ARBA" id="ARBA00030302"/>
    </source>
</evidence>
<dbReference type="EMBL" id="SWFS01000053">
    <property type="protein sequence ID" value="KAA8917240.1"/>
    <property type="molecule type" value="Genomic_DNA"/>
</dbReference>
<dbReference type="GO" id="GO:0050385">
    <property type="term" value="F:ureidoglycolate lyase activity"/>
    <property type="evidence" value="ECO:0007669"/>
    <property type="project" value="UniProtKB-EC"/>
</dbReference>
<comment type="caution">
    <text evidence="11">The sequence shown here is derived from an EMBL/GenBank/DDBJ whole genome shotgun (WGS) entry which is preliminary data.</text>
</comment>
<comment type="function">
    <text evidence="9">Catalyzes the catabolism of the allantoin degradation intermediate (S)-ureidoglycolate, generating urea and glyoxylate. Involved in the utilization of allantoin as secondary nitrogen source when primary sources are limiting.</text>
</comment>
<evidence type="ECO:0000256" key="10">
    <source>
        <dbReference type="ARBA" id="ARBA00061337"/>
    </source>
</evidence>
<evidence type="ECO:0000256" key="8">
    <source>
        <dbReference type="ARBA" id="ARBA00047684"/>
    </source>
</evidence>
<evidence type="ECO:0000256" key="6">
    <source>
        <dbReference type="ARBA" id="ARBA00023239"/>
    </source>
</evidence>
<evidence type="ECO:0000256" key="5">
    <source>
        <dbReference type="ARBA" id="ARBA00022631"/>
    </source>
</evidence>
<evidence type="ECO:0000256" key="1">
    <source>
        <dbReference type="ARBA" id="ARBA00004780"/>
    </source>
</evidence>
<evidence type="ECO:0000256" key="9">
    <source>
        <dbReference type="ARBA" id="ARBA00055977"/>
    </source>
</evidence>
<dbReference type="GO" id="GO:0004848">
    <property type="term" value="F:ureidoglycolate hydrolase activity"/>
    <property type="evidence" value="ECO:0007669"/>
    <property type="project" value="InterPro"/>
</dbReference>
<dbReference type="PANTHER" id="PTHR21221">
    <property type="entry name" value="UREIDOGLYCOLATE HYDROLASE"/>
    <property type="match status" value="1"/>
</dbReference>
<evidence type="ECO:0000313" key="12">
    <source>
        <dbReference type="Proteomes" id="UP000761534"/>
    </source>
</evidence>
<comment type="subunit">
    <text evidence="2">Homodimer.</text>
</comment>
<dbReference type="CDD" id="cd20298">
    <property type="entry name" value="cupin_UAH"/>
    <property type="match status" value="1"/>
</dbReference>
<dbReference type="GO" id="GO:0006144">
    <property type="term" value="P:purine nucleobase metabolic process"/>
    <property type="evidence" value="ECO:0007669"/>
    <property type="project" value="UniProtKB-KW"/>
</dbReference>
<evidence type="ECO:0000313" key="11">
    <source>
        <dbReference type="EMBL" id="KAA8917240.1"/>
    </source>
</evidence>
<organism evidence="11 12">
    <name type="scientific">Trichomonascus ciferrii</name>
    <dbReference type="NCBI Taxonomy" id="44093"/>
    <lineage>
        <taxon>Eukaryota</taxon>
        <taxon>Fungi</taxon>
        <taxon>Dikarya</taxon>
        <taxon>Ascomycota</taxon>
        <taxon>Saccharomycotina</taxon>
        <taxon>Dipodascomycetes</taxon>
        <taxon>Dipodascales</taxon>
        <taxon>Trichomonascaceae</taxon>
        <taxon>Trichomonascus</taxon>
        <taxon>Trichomonascus ciferrii complex</taxon>
    </lineage>
</organism>
<sequence length="215" mass="23541">MPLATLDSSNAKTIQATPLTPEAFAEFGGVISSAHQLKTHKIISANYGTAKKLFRVSPVQNNFHNAPSGVASTPNFNLFRCSPPDHILEYNVDGVKGKTRYVSTVLERHPFSSQTFLPMGRHKDAKAYIVIVAKNRPDGLPDMDTVQAFIARGDQAVTYGAATWHAPMVALGDTCDFGVFINENGQPNEDVQETYFEPGIKIEFDVSEEPVKSKL</sequence>
<dbReference type="InterPro" id="IPR047233">
    <property type="entry name" value="UAH_cupin"/>
</dbReference>
<name>A0A642VAU8_9ASCO</name>
<dbReference type="Pfam" id="PF04115">
    <property type="entry name" value="Ureidogly_lyase"/>
    <property type="match status" value="1"/>
</dbReference>
<dbReference type="InterPro" id="IPR007247">
    <property type="entry name" value="Ureidogly_lyase"/>
</dbReference>
<proteinExistence type="inferred from homology"/>
<dbReference type="InterPro" id="IPR024060">
    <property type="entry name" value="Ureidoglycolate_lyase_dom_sf"/>
</dbReference>
<dbReference type="Gene3D" id="2.60.120.480">
    <property type="entry name" value="Ureidoglycolate hydrolase"/>
    <property type="match status" value="1"/>
</dbReference>
<dbReference type="AlphaFoldDB" id="A0A642VAU8"/>
<accession>A0A642VAU8</accession>
<dbReference type="FunFam" id="2.60.120.480:FF:000003">
    <property type="entry name" value="Ureidoglycolate hydrolase"/>
    <property type="match status" value="1"/>
</dbReference>
<dbReference type="GO" id="GO:0000256">
    <property type="term" value="P:allantoin catabolic process"/>
    <property type="evidence" value="ECO:0007669"/>
    <property type="project" value="InterPro"/>
</dbReference>
<dbReference type="InterPro" id="IPR011051">
    <property type="entry name" value="RmlC_Cupin_sf"/>
</dbReference>
<evidence type="ECO:0000256" key="4">
    <source>
        <dbReference type="ARBA" id="ARBA00019751"/>
    </source>
</evidence>
<dbReference type="PANTHER" id="PTHR21221:SF1">
    <property type="entry name" value="UREIDOGLYCOLATE LYASE"/>
    <property type="match status" value="1"/>
</dbReference>
<comment type="similarity">
    <text evidence="10">Belongs to the ureidoglycolate lyase family.</text>
</comment>
<gene>
    <name evidence="11" type="ORF">TRICI_000633</name>
</gene>
<dbReference type="VEuPathDB" id="FungiDB:TRICI_000633"/>
<keyword evidence="6" id="KW-0456">Lyase</keyword>
<dbReference type="OrthoDB" id="10266039at2759"/>
<dbReference type="SUPFAM" id="SSF51182">
    <property type="entry name" value="RmlC-like cupins"/>
    <property type="match status" value="1"/>
</dbReference>
<keyword evidence="5" id="KW-0659">Purine metabolism</keyword>
<protein>
    <recommendedName>
        <fullName evidence="4">Ureidoglycolate lyase</fullName>
        <ecNumber evidence="3">4.3.2.3</ecNumber>
    </recommendedName>
    <alternativeName>
        <fullName evidence="7">Ureidoglycolatase</fullName>
    </alternativeName>
</protein>
<dbReference type="EC" id="4.3.2.3" evidence="3"/>
<comment type="pathway">
    <text evidence="1">Nitrogen metabolism; (S)-allantoin degradation.</text>
</comment>
<comment type="catalytic activity">
    <reaction evidence="8">
        <text>(S)-ureidoglycolate = urea + glyoxylate</text>
        <dbReference type="Rhea" id="RHEA:11304"/>
        <dbReference type="ChEBI" id="CHEBI:16199"/>
        <dbReference type="ChEBI" id="CHEBI:36655"/>
        <dbReference type="ChEBI" id="CHEBI:57296"/>
        <dbReference type="EC" id="4.3.2.3"/>
    </reaction>
</comment>
<keyword evidence="12" id="KW-1185">Reference proteome</keyword>
<evidence type="ECO:0000256" key="2">
    <source>
        <dbReference type="ARBA" id="ARBA00011738"/>
    </source>
</evidence>
<dbReference type="Proteomes" id="UP000761534">
    <property type="component" value="Unassembled WGS sequence"/>
</dbReference>